<organism evidence="1 2">
    <name type="scientific">Sphaerobolus stellatus (strain SS14)</name>
    <dbReference type="NCBI Taxonomy" id="990650"/>
    <lineage>
        <taxon>Eukaryota</taxon>
        <taxon>Fungi</taxon>
        <taxon>Dikarya</taxon>
        <taxon>Basidiomycota</taxon>
        <taxon>Agaricomycotina</taxon>
        <taxon>Agaricomycetes</taxon>
        <taxon>Phallomycetidae</taxon>
        <taxon>Geastrales</taxon>
        <taxon>Sphaerobolaceae</taxon>
        <taxon>Sphaerobolus</taxon>
    </lineage>
</organism>
<name>A0A0C9VU42_SPHS4</name>
<evidence type="ECO:0000313" key="2">
    <source>
        <dbReference type="Proteomes" id="UP000054279"/>
    </source>
</evidence>
<dbReference type="EMBL" id="KN837108">
    <property type="protein sequence ID" value="KIJ46167.1"/>
    <property type="molecule type" value="Genomic_DNA"/>
</dbReference>
<dbReference type="OrthoDB" id="408152at2759"/>
<dbReference type="Proteomes" id="UP000054279">
    <property type="component" value="Unassembled WGS sequence"/>
</dbReference>
<dbReference type="Gene3D" id="3.40.50.300">
    <property type="entry name" value="P-loop containing nucleotide triphosphate hydrolases"/>
    <property type="match status" value="1"/>
</dbReference>
<accession>A0A0C9VU42</accession>
<dbReference type="Pfam" id="PF17784">
    <property type="entry name" value="Sulfotransfer_4"/>
    <property type="match status" value="2"/>
</dbReference>
<dbReference type="InterPro" id="IPR040632">
    <property type="entry name" value="Sulfotransfer_4"/>
</dbReference>
<dbReference type="PANTHER" id="PTHR36978">
    <property type="entry name" value="P-LOOP CONTAINING NUCLEOTIDE TRIPHOSPHATE HYDROLASE"/>
    <property type="match status" value="1"/>
</dbReference>
<dbReference type="SUPFAM" id="SSF52540">
    <property type="entry name" value="P-loop containing nucleoside triphosphate hydrolases"/>
    <property type="match status" value="1"/>
</dbReference>
<dbReference type="AlphaFoldDB" id="A0A0C9VU42"/>
<dbReference type="PANTHER" id="PTHR36978:SF4">
    <property type="entry name" value="P-LOOP CONTAINING NUCLEOSIDE TRIPHOSPHATE HYDROLASE PROTEIN"/>
    <property type="match status" value="1"/>
</dbReference>
<evidence type="ECO:0008006" key="3">
    <source>
        <dbReference type="Google" id="ProtNLM"/>
    </source>
</evidence>
<protein>
    <recommendedName>
        <fullName evidence="3">P-loop containing nucleoside triphosphate hydrolase protein</fullName>
    </recommendedName>
</protein>
<dbReference type="HOGENOM" id="CLU_061199_2_0_1"/>
<gene>
    <name evidence="1" type="ORF">M422DRAFT_250206</name>
</gene>
<proteinExistence type="predicted"/>
<reference evidence="1 2" key="1">
    <citation type="submission" date="2014-06" db="EMBL/GenBank/DDBJ databases">
        <title>Evolutionary Origins and Diversification of the Mycorrhizal Mutualists.</title>
        <authorList>
            <consortium name="DOE Joint Genome Institute"/>
            <consortium name="Mycorrhizal Genomics Consortium"/>
            <person name="Kohler A."/>
            <person name="Kuo A."/>
            <person name="Nagy L.G."/>
            <person name="Floudas D."/>
            <person name="Copeland A."/>
            <person name="Barry K.W."/>
            <person name="Cichocki N."/>
            <person name="Veneault-Fourrey C."/>
            <person name="LaButti K."/>
            <person name="Lindquist E.A."/>
            <person name="Lipzen A."/>
            <person name="Lundell T."/>
            <person name="Morin E."/>
            <person name="Murat C."/>
            <person name="Riley R."/>
            <person name="Ohm R."/>
            <person name="Sun H."/>
            <person name="Tunlid A."/>
            <person name="Henrissat B."/>
            <person name="Grigoriev I.V."/>
            <person name="Hibbett D.S."/>
            <person name="Martin F."/>
        </authorList>
    </citation>
    <scope>NUCLEOTIDE SEQUENCE [LARGE SCALE GENOMIC DNA]</scope>
    <source>
        <strain evidence="1 2">SS14</strain>
    </source>
</reference>
<dbReference type="InterPro" id="IPR027417">
    <property type="entry name" value="P-loop_NTPase"/>
</dbReference>
<keyword evidence="2" id="KW-1185">Reference proteome</keyword>
<sequence>MSPSTQRPNQPSVRAICLGLSRTGTTSMTKALEILGYGPCYQTFTLVSSGGNDFTKWMEIYKKGEDLKTIDSILQGYSSVLDIPGVNFPKALYRAYPGAKFILTLIPKMEKARSAKEPTESMKVAADWWDQHIKKHLEIGTEHFQSVLLRHNERIQNLIPAGELLVYNVTEGWEPLAQFLGVPIPEVPFPNVNSTQSYRMDRDLPPLQ</sequence>
<evidence type="ECO:0000313" key="1">
    <source>
        <dbReference type="EMBL" id="KIJ46167.1"/>
    </source>
</evidence>